<dbReference type="AlphaFoldDB" id="A0A915YCH2"/>
<gene>
    <name evidence="1" type="ORF">AsAng_0012610</name>
</gene>
<protein>
    <submittedName>
        <fullName evidence="1">Uncharacterized protein</fullName>
    </submittedName>
</protein>
<evidence type="ECO:0000313" key="1">
    <source>
        <dbReference type="EMBL" id="BDS10553.1"/>
    </source>
</evidence>
<keyword evidence="2" id="KW-1185">Reference proteome</keyword>
<sequence length="49" mass="5392">MTVENSVYAKGEEALVDSCLSAYTLDHYLGKVHTVSKFSYADFLSSVSQ</sequence>
<accession>A0A915YCH2</accession>
<name>A0A915YCH2_9BACT</name>
<proteinExistence type="predicted"/>
<dbReference type="EMBL" id="AP026867">
    <property type="protein sequence ID" value="BDS10553.1"/>
    <property type="molecule type" value="Genomic_DNA"/>
</dbReference>
<dbReference type="Proteomes" id="UP001060919">
    <property type="component" value="Chromosome"/>
</dbReference>
<dbReference type="KEGG" id="aup:AsAng_0012610"/>
<reference evidence="1" key="1">
    <citation type="submission" date="2022-09" db="EMBL/GenBank/DDBJ databases">
        <title>Aureispira anguillicida sp. nov., isolated from Leptocephalus of Japanese eel Anguilla japonica.</title>
        <authorList>
            <person name="Yuasa K."/>
            <person name="Mekata T."/>
            <person name="Ikunari K."/>
        </authorList>
    </citation>
    <scope>NUCLEOTIDE SEQUENCE</scope>
    <source>
        <strain evidence="1">EL160426</strain>
    </source>
</reference>
<evidence type="ECO:0000313" key="2">
    <source>
        <dbReference type="Proteomes" id="UP001060919"/>
    </source>
</evidence>
<organism evidence="1 2">
    <name type="scientific">Aureispira anguillae</name>
    <dbReference type="NCBI Taxonomy" id="2864201"/>
    <lineage>
        <taxon>Bacteria</taxon>
        <taxon>Pseudomonadati</taxon>
        <taxon>Bacteroidota</taxon>
        <taxon>Saprospiria</taxon>
        <taxon>Saprospirales</taxon>
        <taxon>Saprospiraceae</taxon>
        <taxon>Aureispira</taxon>
    </lineage>
</organism>